<dbReference type="InterPro" id="IPR003599">
    <property type="entry name" value="Ig_sub"/>
</dbReference>
<dbReference type="SMART" id="SM00406">
    <property type="entry name" value="IGv"/>
    <property type="match status" value="1"/>
</dbReference>
<dbReference type="InterPro" id="IPR036179">
    <property type="entry name" value="Ig-like_dom_sf"/>
</dbReference>
<evidence type="ECO:0000256" key="3">
    <source>
        <dbReference type="ARBA" id="ARBA00023319"/>
    </source>
</evidence>
<dbReference type="PANTHER" id="PTHR24100">
    <property type="entry name" value="BUTYROPHILIN"/>
    <property type="match status" value="1"/>
</dbReference>
<dbReference type="InterPro" id="IPR013783">
    <property type="entry name" value="Ig-like_fold"/>
</dbReference>
<dbReference type="Ensembl" id="ENSECRT00000022597.1">
    <property type="protein sequence ID" value="ENSECRP00000022125.1"/>
    <property type="gene ID" value="ENSECRG00000014904.1"/>
</dbReference>
<evidence type="ECO:0000313" key="5">
    <source>
        <dbReference type="Ensembl" id="ENSECRP00000022125.1"/>
    </source>
</evidence>
<sequence>MDMKSRSMAPSCLLYKSSCLICDDVFLPRFHCFSAMKRFDVIGPSTDIFALLGEDVTLPASLSPPLNAQRFEVTWVRNDFYSVVLLYWNLQIRPERQMQAYKGRATLFPEELVSGNVSLRLQDVRVSDGGLYRCLVTSERWNEETHLTLNVEGISKFPFFFLLLMWPLHLDDLIH</sequence>
<dbReference type="FunFam" id="2.60.40.10:FF:000208">
    <property type="entry name" value="Butyrophilin subfamily 1 member A1"/>
    <property type="match status" value="1"/>
</dbReference>
<keyword evidence="3" id="KW-0393">Immunoglobulin domain</keyword>
<protein>
    <recommendedName>
        <fullName evidence="4">Ig-like domain-containing protein</fullName>
    </recommendedName>
</protein>
<name>A0A8C4SZY7_ERPCA</name>
<dbReference type="SMART" id="SM00409">
    <property type="entry name" value="IG"/>
    <property type="match status" value="1"/>
</dbReference>
<dbReference type="InterPro" id="IPR013106">
    <property type="entry name" value="Ig_V-set"/>
</dbReference>
<dbReference type="Gene3D" id="2.60.40.10">
    <property type="entry name" value="Immunoglobulins"/>
    <property type="match status" value="1"/>
</dbReference>
<dbReference type="InterPro" id="IPR007110">
    <property type="entry name" value="Ig-like_dom"/>
</dbReference>
<dbReference type="Pfam" id="PF07686">
    <property type="entry name" value="V-set"/>
    <property type="match status" value="1"/>
</dbReference>
<keyword evidence="6" id="KW-1185">Reference proteome</keyword>
<dbReference type="SUPFAM" id="SSF48726">
    <property type="entry name" value="Immunoglobulin"/>
    <property type="match status" value="1"/>
</dbReference>
<dbReference type="GO" id="GO:0009897">
    <property type="term" value="C:external side of plasma membrane"/>
    <property type="evidence" value="ECO:0007669"/>
    <property type="project" value="TreeGrafter"/>
</dbReference>
<dbReference type="InterPro" id="IPR050504">
    <property type="entry name" value="IgSF_BTN/MOG"/>
</dbReference>
<evidence type="ECO:0000259" key="4">
    <source>
        <dbReference type="PROSITE" id="PS50835"/>
    </source>
</evidence>
<dbReference type="GeneTree" id="ENSGT01120000271914"/>
<proteinExistence type="predicted"/>
<dbReference type="GO" id="GO:0001817">
    <property type="term" value="P:regulation of cytokine production"/>
    <property type="evidence" value="ECO:0007669"/>
    <property type="project" value="TreeGrafter"/>
</dbReference>
<organism evidence="5 6">
    <name type="scientific">Erpetoichthys calabaricus</name>
    <name type="common">Rope fish</name>
    <name type="synonym">Calamoichthys calabaricus</name>
    <dbReference type="NCBI Taxonomy" id="27687"/>
    <lineage>
        <taxon>Eukaryota</taxon>
        <taxon>Metazoa</taxon>
        <taxon>Chordata</taxon>
        <taxon>Craniata</taxon>
        <taxon>Vertebrata</taxon>
        <taxon>Euteleostomi</taxon>
        <taxon>Actinopterygii</taxon>
        <taxon>Polypteriformes</taxon>
        <taxon>Polypteridae</taxon>
        <taxon>Erpetoichthys</taxon>
    </lineage>
</organism>
<dbReference type="GO" id="GO:0005102">
    <property type="term" value="F:signaling receptor binding"/>
    <property type="evidence" value="ECO:0007669"/>
    <property type="project" value="TreeGrafter"/>
</dbReference>
<evidence type="ECO:0000313" key="6">
    <source>
        <dbReference type="Proteomes" id="UP000694620"/>
    </source>
</evidence>
<reference evidence="5" key="1">
    <citation type="submission" date="2025-08" db="UniProtKB">
        <authorList>
            <consortium name="Ensembl"/>
        </authorList>
    </citation>
    <scope>IDENTIFICATION</scope>
</reference>
<dbReference type="PANTHER" id="PTHR24100:SF130">
    <property type="entry name" value="BUTYROPHILIN-LIKE PROTEIN 9"/>
    <property type="match status" value="1"/>
</dbReference>
<comment type="subcellular location">
    <subcellularLocation>
        <location evidence="1">Membrane</location>
    </subcellularLocation>
</comment>
<dbReference type="AlphaFoldDB" id="A0A8C4SZY7"/>
<dbReference type="GO" id="GO:0050852">
    <property type="term" value="P:T cell receptor signaling pathway"/>
    <property type="evidence" value="ECO:0007669"/>
    <property type="project" value="TreeGrafter"/>
</dbReference>
<dbReference type="Proteomes" id="UP000694620">
    <property type="component" value="Unassembled WGS sequence"/>
</dbReference>
<dbReference type="PROSITE" id="PS50835">
    <property type="entry name" value="IG_LIKE"/>
    <property type="match status" value="1"/>
</dbReference>
<reference evidence="5" key="2">
    <citation type="submission" date="2025-09" db="UniProtKB">
        <authorList>
            <consortium name="Ensembl"/>
        </authorList>
    </citation>
    <scope>IDENTIFICATION</scope>
</reference>
<feature type="domain" description="Ig-like" evidence="4">
    <location>
        <begin position="28"/>
        <end position="150"/>
    </location>
</feature>
<evidence type="ECO:0000256" key="2">
    <source>
        <dbReference type="ARBA" id="ARBA00023136"/>
    </source>
</evidence>
<evidence type="ECO:0000256" key="1">
    <source>
        <dbReference type="ARBA" id="ARBA00004370"/>
    </source>
</evidence>
<accession>A0A8C4SZY7</accession>
<keyword evidence="2" id="KW-0472">Membrane</keyword>